<gene>
    <name evidence="1" type="ORF">ENH88_22720</name>
</gene>
<evidence type="ECO:0000313" key="1">
    <source>
        <dbReference type="EMBL" id="HEA19213.1"/>
    </source>
</evidence>
<name>A0A7V1D3G4_9GAMM</name>
<organism evidence="1">
    <name type="scientific">Pseudoalteromonas prydzensis</name>
    <dbReference type="NCBI Taxonomy" id="182141"/>
    <lineage>
        <taxon>Bacteria</taxon>
        <taxon>Pseudomonadati</taxon>
        <taxon>Pseudomonadota</taxon>
        <taxon>Gammaproteobacteria</taxon>
        <taxon>Alteromonadales</taxon>
        <taxon>Pseudoalteromonadaceae</taxon>
        <taxon>Pseudoalteromonas</taxon>
    </lineage>
</organism>
<protein>
    <submittedName>
        <fullName evidence="1">Uncharacterized protein</fullName>
    </submittedName>
</protein>
<dbReference type="EMBL" id="DRGM01000215">
    <property type="protein sequence ID" value="HEA19213.1"/>
    <property type="molecule type" value="Genomic_DNA"/>
</dbReference>
<comment type="caution">
    <text evidence="1">The sequence shown here is derived from an EMBL/GenBank/DDBJ whole genome shotgun (WGS) entry which is preliminary data.</text>
</comment>
<proteinExistence type="predicted"/>
<reference evidence="1" key="1">
    <citation type="journal article" date="2020" name="mSystems">
        <title>Genome- and Community-Level Interaction Insights into Carbon Utilization and Element Cycling Functions of Hydrothermarchaeota in Hydrothermal Sediment.</title>
        <authorList>
            <person name="Zhou Z."/>
            <person name="Liu Y."/>
            <person name="Xu W."/>
            <person name="Pan J."/>
            <person name="Luo Z.H."/>
            <person name="Li M."/>
        </authorList>
    </citation>
    <scope>NUCLEOTIDE SEQUENCE [LARGE SCALE GENOMIC DNA]</scope>
    <source>
        <strain evidence="1">HyVt-346</strain>
    </source>
</reference>
<dbReference type="RefSeq" id="WP_304185827.1">
    <property type="nucleotide sequence ID" value="NZ_DRGM01000215.1"/>
</dbReference>
<accession>A0A7V1D3G4</accession>
<dbReference type="AlphaFoldDB" id="A0A7V1D3G4"/>
<sequence>MCSTSAFSQGYLTPLGSGIEIDKYQFLGESSGGMVVWLKGPIFSNSDSCKETEKVYIKNSLPQYKNMVAAIMAAHAQGKKVGFWSTGCATNYFWGGSVTFPLVRDMWVTD</sequence>
<dbReference type="Proteomes" id="UP000886188">
    <property type="component" value="Unassembled WGS sequence"/>
</dbReference>